<evidence type="ECO:0000256" key="1">
    <source>
        <dbReference type="ARBA" id="ARBA00005694"/>
    </source>
</evidence>
<dbReference type="InterPro" id="IPR051140">
    <property type="entry name" value="GATA_TF"/>
</dbReference>
<dbReference type="EMBL" id="CM029053">
    <property type="protein sequence ID" value="KAG2554818.1"/>
    <property type="molecule type" value="Genomic_DNA"/>
</dbReference>
<dbReference type="FunFam" id="3.30.50.10:FF:000038">
    <property type="entry name" value="GATA transcription factor 14"/>
    <property type="match status" value="1"/>
</dbReference>
<dbReference type="OrthoDB" id="2162994at2759"/>
<dbReference type="Gene3D" id="3.30.50.10">
    <property type="entry name" value="Erythroid Transcription Factor GATA-1, subunit A"/>
    <property type="match status" value="1"/>
</dbReference>
<comment type="caution">
    <text evidence="10">The sequence shown here is derived from an EMBL/GenBank/DDBJ whole genome shotgun (WGS) entry which is preliminary data.</text>
</comment>
<feature type="region of interest" description="Disordered" evidence="7">
    <location>
        <begin position="139"/>
        <end position="158"/>
    </location>
</feature>
<sequence length="257" mass="26959">MIKGHRIISNKKISFLYLCAVTAAATMAGLEAEEENPAAAAAAAAELAGGADASLNAFFDHAGLELAAGGGGQGAEEEEELEWLSNMDAFPSVETMAAEVEAAPSRPSAGLGCLEALPHVVGPRTKGLRRRRRVTAPWSVPPVLPPAPPPAGGAAPRRRCTHCASEETPQWRQGPAGPSTLCNACGVRFKSGRLFPEYRPMNSPTFSPLLHSNSHRRVLEMRRHVEEEAAAGGGRAGARARRAKRAAARAAAVPHGK</sequence>
<keyword evidence="3 6" id="KW-0863">Zinc-finger</keyword>
<dbReference type="AlphaFoldDB" id="A0A8T0P1F2"/>
<feature type="region of interest" description="Disordered" evidence="7">
    <location>
        <begin position="228"/>
        <end position="257"/>
    </location>
</feature>
<comment type="similarity">
    <text evidence="1">Belongs to the type IV zinc-finger family. Class A subfamily.</text>
</comment>
<evidence type="ECO:0000256" key="4">
    <source>
        <dbReference type="ARBA" id="ARBA00022833"/>
    </source>
</evidence>
<name>A0A8T0P1F2_PANVG</name>
<dbReference type="InterPro" id="IPR013088">
    <property type="entry name" value="Znf_NHR/GATA"/>
</dbReference>
<dbReference type="PANTHER" id="PTHR45658:SF42">
    <property type="entry name" value="GATA TRANSCRIPTION FACTOR 1"/>
    <property type="match status" value="1"/>
</dbReference>
<feature type="domain" description="GATA-type" evidence="9">
    <location>
        <begin position="154"/>
        <end position="190"/>
    </location>
</feature>
<proteinExistence type="inferred from homology"/>
<evidence type="ECO:0000256" key="8">
    <source>
        <dbReference type="SAM" id="SignalP"/>
    </source>
</evidence>
<dbReference type="PROSITE" id="PS00344">
    <property type="entry name" value="GATA_ZN_FINGER_1"/>
    <property type="match status" value="1"/>
</dbReference>
<dbReference type="Proteomes" id="UP000823388">
    <property type="component" value="Chromosome 9K"/>
</dbReference>
<dbReference type="GO" id="GO:0030154">
    <property type="term" value="P:cell differentiation"/>
    <property type="evidence" value="ECO:0007669"/>
    <property type="project" value="TreeGrafter"/>
</dbReference>
<dbReference type="GO" id="GO:0005634">
    <property type="term" value="C:nucleus"/>
    <property type="evidence" value="ECO:0007669"/>
    <property type="project" value="TreeGrafter"/>
</dbReference>
<dbReference type="PANTHER" id="PTHR45658">
    <property type="entry name" value="GATA TRANSCRIPTION FACTOR"/>
    <property type="match status" value="1"/>
</dbReference>
<evidence type="ECO:0000313" key="10">
    <source>
        <dbReference type="EMBL" id="KAG2554818.1"/>
    </source>
</evidence>
<evidence type="ECO:0000256" key="3">
    <source>
        <dbReference type="ARBA" id="ARBA00022771"/>
    </source>
</evidence>
<protein>
    <recommendedName>
        <fullName evidence="9">GATA-type domain-containing protein</fullName>
    </recommendedName>
</protein>
<dbReference type="InterPro" id="IPR000679">
    <property type="entry name" value="Znf_GATA"/>
</dbReference>
<accession>A0A8T0P1F2</accession>
<feature type="chain" id="PRO_5035732175" description="GATA-type domain-containing protein" evidence="8">
    <location>
        <begin position="33"/>
        <end position="257"/>
    </location>
</feature>
<dbReference type="GO" id="GO:0008270">
    <property type="term" value="F:zinc ion binding"/>
    <property type="evidence" value="ECO:0007669"/>
    <property type="project" value="UniProtKB-KW"/>
</dbReference>
<dbReference type="PROSITE" id="PS50114">
    <property type="entry name" value="GATA_ZN_FINGER_2"/>
    <property type="match status" value="1"/>
</dbReference>
<keyword evidence="5" id="KW-0010">Activator</keyword>
<keyword evidence="8" id="KW-0732">Signal</keyword>
<dbReference type="SMART" id="SM00401">
    <property type="entry name" value="ZnF_GATA"/>
    <property type="match status" value="1"/>
</dbReference>
<dbReference type="GO" id="GO:0006355">
    <property type="term" value="P:regulation of DNA-templated transcription"/>
    <property type="evidence" value="ECO:0007669"/>
    <property type="project" value="InterPro"/>
</dbReference>
<evidence type="ECO:0000256" key="6">
    <source>
        <dbReference type="PROSITE-ProRule" id="PRU00094"/>
    </source>
</evidence>
<feature type="compositionally biased region" description="Pro residues" evidence="7">
    <location>
        <begin position="139"/>
        <end position="151"/>
    </location>
</feature>
<dbReference type="SUPFAM" id="SSF57716">
    <property type="entry name" value="Glucocorticoid receptor-like (DNA-binding domain)"/>
    <property type="match status" value="1"/>
</dbReference>
<evidence type="ECO:0000259" key="9">
    <source>
        <dbReference type="PROSITE" id="PS50114"/>
    </source>
</evidence>
<dbReference type="CDD" id="cd00202">
    <property type="entry name" value="ZnF_GATA"/>
    <property type="match status" value="1"/>
</dbReference>
<dbReference type="Pfam" id="PF00320">
    <property type="entry name" value="GATA"/>
    <property type="match status" value="1"/>
</dbReference>
<evidence type="ECO:0000256" key="5">
    <source>
        <dbReference type="ARBA" id="ARBA00023159"/>
    </source>
</evidence>
<dbReference type="GO" id="GO:0043565">
    <property type="term" value="F:sequence-specific DNA binding"/>
    <property type="evidence" value="ECO:0007669"/>
    <property type="project" value="InterPro"/>
</dbReference>
<reference evidence="10" key="1">
    <citation type="submission" date="2020-05" db="EMBL/GenBank/DDBJ databases">
        <title>WGS assembly of Panicum virgatum.</title>
        <authorList>
            <person name="Lovell J.T."/>
            <person name="Jenkins J."/>
            <person name="Shu S."/>
            <person name="Juenger T.E."/>
            <person name="Schmutz J."/>
        </authorList>
    </citation>
    <scope>NUCLEOTIDE SEQUENCE</scope>
    <source>
        <strain evidence="10">AP13</strain>
    </source>
</reference>
<keyword evidence="4" id="KW-0862">Zinc</keyword>
<keyword evidence="11" id="KW-1185">Reference proteome</keyword>
<gene>
    <name evidence="10" type="ORF">PVAP13_9KG585300</name>
</gene>
<feature type="compositionally biased region" description="Basic residues" evidence="7">
    <location>
        <begin position="238"/>
        <end position="247"/>
    </location>
</feature>
<evidence type="ECO:0000256" key="7">
    <source>
        <dbReference type="SAM" id="MobiDB-lite"/>
    </source>
</evidence>
<keyword evidence="2" id="KW-0479">Metal-binding</keyword>
<feature type="compositionally biased region" description="Low complexity" evidence="7">
    <location>
        <begin position="248"/>
        <end position="257"/>
    </location>
</feature>
<evidence type="ECO:0000313" key="11">
    <source>
        <dbReference type="Proteomes" id="UP000823388"/>
    </source>
</evidence>
<feature type="signal peptide" evidence="8">
    <location>
        <begin position="1"/>
        <end position="32"/>
    </location>
</feature>
<evidence type="ECO:0000256" key="2">
    <source>
        <dbReference type="ARBA" id="ARBA00022723"/>
    </source>
</evidence>
<organism evidence="10 11">
    <name type="scientific">Panicum virgatum</name>
    <name type="common">Blackwell switchgrass</name>
    <dbReference type="NCBI Taxonomy" id="38727"/>
    <lineage>
        <taxon>Eukaryota</taxon>
        <taxon>Viridiplantae</taxon>
        <taxon>Streptophyta</taxon>
        <taxon>Embryophyta</taxon>
        <taxon>Tracheophyta</taxon>
        <taxon>Spermatophyta</taxon>
        <taxon>Magnoliopsida</taxon>
        <taxon>Liliopsida</taxon>
        <taxon>Poales</taxon>
        <taxon>Poaceae</taxon>
        <taxon>PACMAD clade</taxon>
        <taxon>Panicoideae</taxon>
        <taxon>Panicodae</taxon>
        <taxon>Paniceae</taxon>
        <taxon>Panicinae</taxon>
        <taxon>Panicum</taxon>
        <taxon>Panicum sect. Hiantes</taxon>
    </lineage>
</organism>